<comment type="caution">
    <text evidence="1">The sequence shown here is derived from an EMBL/GenBank/DDBJ whole genome shotgun (WGS) entry which is preliminary data.</text>
</comment>
<dbReference type="AlphaFoldDB" id="A0A366KRT6"/>
<accession>A0A366KRT6</accession>
<reference evidence="1 2" key="1">
    <citation type="submission" date="2018-07" db="EMBL/GenBank/DDBJ databases">
        <title>A draft genome of a endophytic bacteria, a new species of Pedobacter.</title>
        <authorList>
            <person name="Zhang Z.D."/>
            <person name="Chen Z.J."/>
        </authorList>
    </citation>
    <scope>NUCLEOTIDE SEQUENCE [LARGE SCALE GENOMIC DNA]</scope>
    <source>
        <strain evidence="1 2">RS10</strain>
    </source>
</reference>
<keyword evidence="2" id="KW-1185">Reference proteome</keyword>
<organism evidence="1 2">
    <name type="scientific">Pedobacter miscanthi</name>
    <dbReference type="NCBI Taxonomy" id="2259170"/>
    <lineage>
        <taxon>Bacteria</taxon>
        <taxon>Pseudomonadati</taxon>
        <taxon>Bacteroidota</taxon>
        <taxon>Sphingobacteriia</taxon>
        <taxon>Sphingobacteriales</taxon>
        <taxon>Sphingobacteriaceae</taxon>
        <taxon>Pedobacter</taxon>
    </lineage>
</organism>
<proteinExistence type="predicted"/>
<evidence type="ECO:0000313" key="2">
    <source>
        <dbReference type="Proteomes" id="UP000252081"/>
    </source>
</evidence>
<dbReference type="EMBL" id="QNQU01000018">
    <property type="protein sequence ID" value="RBQ03993.1"/>
    <property type="molecule type" value="Genomic_DNA"/>
</dbReference>
<sequence>MRGKYQLFILQITRILQIELYNVKLATEAQIYTELYSTRLLGNSGKLCEGNVSAIFLPQIMRILQIELYDVNLATEARIYTELYSTRLLGNSGKPCEGKVLAIFSRRLRGCSRLSCMMLN</sequence>
<evidence type="ECO:0000313" key="1">
    <source>
        <dbReference type="EMBL" id="RBQ03993.1"/>
    </source>
</evidence>
<gene>
    <name evidence="1" type="ORF">DRW42_19380</name>
</gene>
<dbReference type="Proteomes" id="UP000252081">
    <property type="component" value="Unassembled WGS sequence"/>
</dbReference>
<protein>
    <submittedName>
        <fullName evidence="1">Uncharacterized protein</fullName>
    </submittedName>
</protein>
<name>A0A366KRT6_9SPHI</name>